<gene>
    <name evidence="2" type="ORF">AVEN_118793_1</name>
</gene>
<organism evidence="2 3">
    <name type="scientific">Araneus ventricosus</name>
    <name type="common">Orbweaver spider</name>
    <name type="synonym">Epeira ventricosa</name>
    <dbReference type="NCBI Taxonomy" id="182803"/>
    <lineage>
        <taxon>Eukaryota</taxon>
        <taxon>Metazoa</taxon>
        <taxon>Ecdysozoa</taxon>
        <taxon>Arthropoda</taxon>
        <taxon>Chelicerata</taxon>
        <taxon>Arachnida</taxon>
        <taxon>Araneae</taxon>
        <taxon>Araneomorphae</taxon>
        <taxon>Entelegynae</taxon>
        <taxon>Araneoidea</taxon>
        <taxon>Araneidae</taxon>
        <taxon>Araneus</taxon>
    </lineage>
</organism>
<dbReference type="EMBL" id="BGPR01000118">
    <property type="protein sequence ID" value="GBL96264.1"/>
    <property type="molecule type" value="Genomic_DNA"/>
</dbReference>
<proteinExistence type="predicted"/>
<accession>A0A4Y2BYQ7</accession>
<evidence type="ECO:0000313" key="2">
    <source>
        <dbReference type="EMBL" id="GBL96264.1"/>
    </source>
</evidence>
<sequence length="117" mass="13396">MTIFRHLQDQKRRNMMLCAGDGWRGRDMKVWGTKKGLIKGYRRGKKEIQNHLPGICPCLEYRREMQCGLDTNTSAILLVSKAELRPKNMVNHKESSKNSSKPRSTAILLSDITDPIP</sequence>
<name>A0A4Y2BYQ7_ARAVE</name>
<comment type="caution">
    <text evidence="2">The sequence shown here is derived from an EMBL/GenBank/DDBJ whole genome shotgun (WGS) entry which is preliminary data.</text>
</comment>
<evidence type="ECO:0000313" key="3">
    <source>
        <dbReference type="Proteomes" id="UP000499080"/>
    </source>
</evidence>
<dbReference type="Proteomes" id="UP000499080">
    <property type="component" value="Unassembled WGS sequence"/>
</dbReference>
<keyword evidence="3" id="KW-1185">Reference proteome</keyword>
<feature type="region of interest" description="Disordered" evidence="1">
    <location>
        <begin position="88"/>
        <end position="117"/>
    </location>
</feature>
<protein>
    <submittedName>
        <fullName evidence="2">Uncharacterized protein</fullName>
    </submittedName>
</protein>
<dbReference type="AlphaFoldDB" id="A0A4Y2BYQ7"/>
<reference evidence="2 3" key="1">
    <citation type="journal article" date="2019" name="Sci. Rep.">
        <title>Orb-weaving spider Araneus ventricosus genome elucidates the spidroin gene catalogue.</title>
        <authorList>
            <person name="Kono N."/>
            <person name="Nakamura H."/>
            <person name="Ohtoshi R."/>
            <person name="Moran D.A.P."/>
            <person name="Shinohara A."/>
            <person name="Yoshida Y."/>
            <person name="Fujiwara M."/>
            <person name="Mori M."/>
            <person name="Tomita M."/>
            <person name="Arakawa K."/>
        </authorList>
    </citation>
    <scope>NUCLEOTIDE SEQUENCE [LARGE SCALE GENOMIC DNA]</scope>
</reference>
<evidence type="ECO:0000256" key="1">
    <source>
        <dbReference type="SAM" id="MobiDB-lite"/>
    </source>
</evidence>